<evidence type="ECO:0000313" key="2">
    <source>
        <dbReference type="Proteomes" id="UP000318053"/>
    </source>
</evidence>
<organism evidence="1 2">
    <name type="scientific">Allorhodopirellula solitaria</name>
    <dbReference type="NCBI Taxonomy" id="2527987"/>
    <lineage>
        <taxon>Bacteria</taxon>
        <taxon>Pseudomonadati</taxon>
        <taxon>Planctomycetota</taxon>
        <taxon>Planctomycetia</taxon>
        <taxon>Pirellulales</taxon>
        <taxon>Pirellulaceae</taxon>
        <taxon>Allorhodopirellula</taxon>
    </lineage>
</organism>
<accession>A0A5C5XRJ1</accession>
<keyword evidence="2" id="KW-1185">Reference proteome</keyword>
<protein>
    <submittedName>
        <fullName evidence="1">Uncharacterized protein</fullName>
    </submittedName>
</protein>
<reference evidence="1 2" key="1">
    <citation type="submission" date="2019-02" db="EMBL/GenBank/DDBJ databases">
        <title>Deep-cultivation of Planctomycetes and their phenomic and genomic characterization uncovers novel biology.</title>
        <authorList>
            <person name="Wiegand S."/>
            <person name="Jogler M."/>
            <person name="Boedeker C."/>
            <person name="Pinto D."/>
            <person name="Vollmers J."/>
            <person name="Rivas-Marin E."/>
            <person name="Kohn T."/>
            <person name="Peeters S.H."/>
            <person name="Heuer A."/>
            <person name="Rast P."/>
            <person name="Oberbeckmann S."/>
            <person name="Bunk B."/>
            <person name="Jeske O."/>
            <person name="Meyerdierks A."/>
            <person name="Storesund J.E."/>
            <person name="Kallscheuer N."/>
            <person name="Luecker S."/>
            <person name="Lage O.M."/>
            <person name="Pohl T."/>
            <person name="Merkel B.J."/>
            <person name="Hornburger P."/>
            <person name="Mueller R.-W."/>
            <person name="Bruemmer F."/>
            <person name="Labrenz M."/>
            <person name="Spormann A.M."/>
            <person name="Op Den Camp H."/>
            <person name="Overmann J."/>
            <person name="Amann R."/>
            <person name="Jetten M.S.M."/>
            <person name="Mascher T."/>
            <person name="Medema M.H."/>
            <person name="Devos D.P."/>
            <person name="Kaster A.-K."/>
            <person name="Ovreas L."/>
            <person name="Rohde M."/>
            <person name="Galperin M.Y."/>
            <person name="Jogler C."/>
        </authorList>
    </citation>
    <scope>NUCLEOTIDE SEQUENCE [LARGE SCALE GENOMIC DNA]</scope>
    <source>
        <strain evidence="1 2">CA85</strain>
    </source>
</reference>
<proteinExistence type="predicted"/>
<dbReference type="EMBL" id="SJPK01000007">
    <property type="protein sequence ID" value="TWT65249.1"/>
    <property type="molecule type" value="Genomic_DNA"/>
</dbReference>
<comment type="caution">
    <text evidence="1">The sequence shown here is derived from an EMBL/GenBank/DDBJ whole genome shotgun (WGS) entry which is preliminary data.</text>
</comment>
<sequence length="484" mass="51936">MVAIDFESSVVGIAFTGHQSVGERVTHVSVSAGERTDGRSDLGRFIDRSFAQCDRGRGRVFSGLGHGDREHLFGRQSTGIGAADANRIARLGVEVEFANRLDLVAIDFESSVVGIAFTGNQGVGERVTGVGVSAGERTNSRSDFGRFIDRSFAECDRGRGRVFSGLGHGDRERLFGRQSTGIGAADANGVAGLGVEVEFANRFDFIAIDFESSVVGIAFTGDQSVGERVTRVGVSAAKRTNSRSDLGRFIDRGFAQCDRGWGCVFSGFGDRDGQYFLDREATRVRAADANGVAGLGIEIECGSGLELVAIDCKGGVIGIAFALHEGVREGVTSVHIGAGERTDYRSDSGRLVDGIIRESHVGGRVFGATAVRNFRQVRGRQADDAAEDIARIEWAEPISTRHVTDQHRINCGEQAIRWCGAGGIRIDEAGIESHAHTGDQTRVFGVVAFVPIDITEVRHDLQAITCDRVHGSRIDIEVRDMNDL</sequence>
<gene>
    <name evidence="1" type="ORF">CA85_31610</name>
</gene>
<dbReference type="Proteomes" id="UP000318053">
    <property type="component" value="Unassembled WGS sequence"/>
</dbReference>
<dbReference type="AlphaFoldDB" id="A0A5C5XRJ1"/>
<name>A0A5C5XRJ1_9BACT</name>
<evidence type="ECO:0000313" key="1">
    <source>
        <dbReference type="EMBL" id="TWT65249.1"/>
    </source>
</evidence>